<proteinExistence type="predicted"/>
<protein>
    <recommendedName>
        <fullName evidence="4">Energy transducer TonB</fullName>
    </recommendedName>
</protein>
<dbReference type="Proteomes" id="UP000230709">
    <property type="component" value="Chromosome"/>
</dbReference>
<evidence type="ECO:0000313" key="2">
    <source>
        <dbReference type="EMBL" id="ATQ69329.1"/>
    </source>
</evidence>
<sequence length="126" mass="13680">MFKTLFIAAILAASAQPAVAQSIFEGFGEPEDPAAAELYQWKRAIYQQIKEHAPRLNLGRGRADVSFCVDSAGRVVKGKVDDSSSDAHDLIAASVISSLKLPPAPPTVRKTLGRCCLSLQGRFRFY</sequence>
<evidence type="ECO:0008006" key="4">
    <source>
        <dbReference type="Google" id="ProtNLM"/>
    </source>
</evidence>
<evidence type="ECO:0000256" key="1">
    <source>
        <dbReference type="SAM" id="SignalP"/>
    </source>
</evidence>
<keyword evidence="1" id="KW-0732">Signal</keyword>
<reference evidence="3" key="1">
    <citation type="submission" date="2017-10" db="EMBL/GenBank/DDBJ databases">
        <title>Completed PacBio SMRT sequence of Methylosinus trichosporium OB3b reveals presence of a third large plasmid.</title>
        <authorList>
            <person name="Charles T.C."/>
            <person name="Lynch M.D.J."/>
            <person name="Heil J.R."/>
            <person name="Cheng J."/>
        </authorList>
    </citation>
    <scope>NUCLEOTIDE SEQUENCE [LARGE SCALE GENOMIC DNA]</scope>
    <source>
        <strain evidence="3">OB3b</strain>
    </source>
</reference>
<keyword evidence="3" id="KW-1185">Reference proteome</keyword>
<evidence type="ECO:0000313" key="3">
    <source>
        <dbReference type="Proteomes" id="UP000230709"/>
    </source>
</evidence>
<feature type="chain" id="PRO_5013877750" description="Energy transducer TonB" evidence="1">
    <location>
        <begin position="21"/>
        <end position="126"/>
    </location>
</feature>
<dbReference type="Gene3D" id="3.30.1150.10">
    <property type="match status" value="1"/>
</dbReference>
<feature type="signal peptide" evidence="1">
    <location>
        <begin position="1"/>
        <end position="20"/>
    </location>
</feature>
<dbReference type="EMBL" id="CP023737">
    <property type="protein sequence ID" value="ATQ69329.1"/>
    <property type="molecule type" value="Genomic_DNA"/>
</dbReference>
<dbReference type="AlphaFoldDB" id="A0A2D2D390"/>
<name>A0A2D2D390_METT3</name>
<accession>A0A2D2D390</accession>
<gene>
    <name evidence="2" type="ORF">CQW49_16650</name>
</gene>
<dbReference type="KEGG" id="mtw:CQW49_16650"/>
<organism evidence="2 3">
    <name type="scientific">Methylosinus trichosporium (strain ATCC 35070 / NCIMB 11131 / UNIQEM 75 / OB3b)</name>
    <dbReference type="NCBI Taxonomy" id="595536"/>
    <lineage>
        <taxon>Bacteria</taxon>
        <taxon>Pseudomonadati</taxon>
        <taxon>Pseudomonadota</taxon>
        <taxon>Alphaproteobacteria</taxon>
        <taxon>Hyphomicrobiales</taxon>
        <taxon>Methylocystaceae</taxon>
        <taxon>Methylosinus</taxon>
    </lineage>
</organism>
<dbReference type="SUPFAM" id="SSF74653">
    <property type="entry name" value="TolA/TonB C-terminal domain"/>
    <property type="match status" value="1"/>
</dbReference>
<dbReference type="RefSeq" id="WP_003614376.1">
    <property type="nucleotide sequence ID" value="NZ_ADVE02000001.1"/>
</dbReference>